<dbReference type="Proteomes" id="UP000005481">
    <property type="component" value="Unassembled WGS sequence"/>
</dbReference>
<gene>
    <name evidence="3" type="ORF">HMPREF0080_01331</name>
</gene>
<comment type="caution">
    <text evidence="3">The sequence shown here is derived from an EMBL/GenBank/DDBJ whole genome shotgun (WGS) entry which is preliminary data.</text>
</comment>
<dbReference type="SUPFAM" id="SSF63418">
    <property type="entry name" value="MurE/MurF N-terminal domain"/>
    <property type="match status" value="1"/>
</dbReference>
<dbReference type="EMBL" id="AGCJ01000057">
    <property type="protein sequence ID" value="EHM40117.1"/>
    <property type="molecule type" value="Genomic_DNA"/>
</dbReference>
<dbReference type="PANTHER" id="PTHR23135">
    <property type="entry name" value="MUR LIGASE FAMILY MEMBER"/>
    <property type="match status" value="1"/>
</dbReference>
<sequence length="89" mass="9427">MKTVRELCREIKGVYNIEGNDGVEITGISADSREIERGDLFVCIAGAHVDGAVFAGQAAEKGAVAVLTTTSRSAAAGYADYCCRYSRGY</sequence>
<reference evidence="3 4" key="1">
    <citation type="submission" date="2011-08" db="EMBL/GenBank/DDBJ databases">
        <authorList>
            <person name="Weinstock G."/>
            <person name="Sodergren E."/>
            <person name="Clifton S."/>
            <person name="Fulton L."/>
            <person name="Fulton B."/>
            <person name="Courtney L."/>
            <person name="Fronick C."/>
            <person name="Harrison M."/>
            <person name="Strong C."/>
            <person name="Farmer C."/>
            <person name="Delahaunty K."/>
            <person name="Markovic C."/>
            <person name="Hall O."/>
            <person name="Minx P."/>
            <person name="Tomlinson C."/>
            <person name="Mitreva M."/>
            <person name="Hou S."/>
            <person name="Chen J."/>
            <person name="Wollam A."/>
            <person name="Pepin K.H."/>
            <person name="Johnson M."/>
            <person name="Bhonagiri V."/>
            <person name="Zhang X."/>
            <person name="Suruliraj S."/>
            <person name="Warren W."/>
            <person name="Chinwalla A."/>
            <person name="Mardis E.R."/>
            <person name="Wilson R.K."/>
        </authorList>
    </citation>
    <scope>NUCLEOTIDE SEQUENCE [LARGE SCALE GENOMIC DNA]</scope>
    <source>
        <strain evidence="3 4">F0357</strain>
    </source>
</reference>
<feature type="domain" description="Mur ligase N-terminal catalytic" evidence="2">
    <location>
        <begin position="24"/>
        <end position="70"/>
    </location>
</feature>
<dbReference type="PANTHER" id="PTHR23135:SF4">
    <property type="entry name" value="UDP-N-ACETYLMURAMOYL-L-ALANYL-D-GLUTAMATE--2,6-DIAMINOPIMELATE LIGASE MURE HOMOLOG, CHLOROPLASTIC"/>
    <property type="match status" value="1"/>
</dbReference>
<evidence type="ECO:0000313" key="3">
    <source>
        <dbReference type="EMBL" id="EHM40117.1"/>
    </source>
</evidence>
<evidence type="ECO:0000313" key="4">
    <source>
        <dbReference type="Proteomes" id="UP000005481"/>
    </source>
</evidence>
<organism evidence="3 4">
    <name type="scientific">Anaeroglobus geminatus F0357</name>
    <dbReference type="NCBI Taxonomy" id="861450"/>
    <lineage>
        <taxon>Bacteria</taxon>
        <taxon>Bacillati</taxon>
        <taxon>Bacillota</taxon>
        <taxon>Negativicutes</taxon>
        <taxon>Veillonellales</taxon>
        <taxon>Veillonellaceae</taxon>
        <taxon>Anaeroglobus</taxon>
    </lineage>
</organism>
<keyword evidence="4" id="KW-1185">Reference proteome</keyword>
<evidence type="ECO:0000259" key="2">
    <source>
        <dbReference type="Pfam" id="PF01225"/>
    </source>
</evidence>
<accession>G9YI46</accession>
<keyword evidence="3" id="KW-0436">Ligase</keyword>
<comment type="pathway">
    <text evidence="1">Cell wall biogenesis; peptidoglycan biosynthesis.</text>
</comment>
<dbReference type="STRING" id="861450.HMPREF0080_01331"/>
<dbReference type="Gene3D" id="3.40.1390.10">
    <property type="entry name" value="MurE/MurF, N-terminal domain"/>
    <property type="match status" value="1"/>
</dbReference>
<dbReference type="GO" id="GO:0016881">
    <property type="term" value="F:acid-amino acid ligase activity"/>
    <property type="evidence" value="ECO:0007669"/>
    <property type="project" value="InterPro"/>
</dbReference>
<dbReference type="AlphaFoldDB" id="G9YI46"/>
<dbReference type="InterPro" id="IPR000713">
    <property type="entry name" value="Mur_ligase_N"/>
</dbReference>
<dbReference type="eggNOG" id="COG0769">
    <property type="taxonomic scope" value="Bacteria"/>
</dbReference>
<name>G9YI46_9FIRM</name>
<protein>
    <submittedName>
        <fullName evidence="3">Mur ligase family, catalytic domain protein</fullName>
    </submittedName>
</protein>
<dbReference type="InterPro" id="IPR035911">
    <property type="entry name" value="MurE/MurF_N"/>
</dbReference>
<proteinExistence type="predicted"/>
<dbReference type="Pfam" id="PF01225">
    <property type="entry name" value="Mur_ligase"/>
    <property type="match status" value="1"/>
</dbReference>
<dbReference type="HOGENOM" id="CLU_2448195_0_0_9"/>
<evidence type="ECO:0000256" key="1">
    <source>
        <dbReference type="ARBA" id="ARBA00004752"/>
    </source>
</evidence>